<sequence>MKIGIKKSKRVEKNKLEEMERKELIKYIELKLYEINNNQELDKNEISNILKDVWDKYVKIKPLESDSNLKAEFFEKGKLIKRNGFLNDLKQLENNNEAFIKNNYYQIKFTLKSIIASLS</sequence>
<keyword evidence="2" id="KW-1185">Reference proteome</keyword>
<reference evidence="2" key="1">
    <citation type="journal article" date="2019" name="Int. J. Syst. Evol. Microbiol.">
        <title>The Global Catalogue of Microorganisms (GCM) 10K type strain sequencing project: providing services to taxonomists for standard genome sequencing and annotation.</title>
        <authorList>
            <consortium name="The Broad Institute Genomics Platform"/>
            <consortium name="The Broad Institute Genome Sequencing Center for Infectious Disease"/>
            <person name="Wu L."/>
            <person name="Ma J."/>
        </authorList>
    </citation>
    <scope>NUCLEOTIDE SEQUENCE [LARGE SCALE GENOMIC DNA]</scope>
    <source>
        <strain evidence="2">JCM 17633</strain>
    </source>
</reference>
<accession>A0ABP8CYE1</accession>
<evidence type="ECO:0000313" key="1">
    <source>
        <dbReference type="EMBL" id="GAA4244948.1"/>
    </source>
</evidence>
<dbReference type="Proteomes" id="UP001501682">
    <property type="component" value="Unassembled WGS sequence"/>
</dbReference>
<dbReference type="RefSeq" id="WP_344715223.1">
    <property type="nucleotide sequence ID" value="NZ_BAABCB010000022.1"/>
</dbReference>
<dbReference type="EMBL" id="BAABCB010000022">
    <property type="protein sequence ID" value="GAA4244948.1"/>
    <property type="molecule type" value="Genomic_DNA"/>
</dbReference>
<gene>
    <name evidence="1" type="ORF">GCM10022292_25590</name>
</gene>
<name>A0ABP8CYE1_9FLAO</name>
<protein>
    <submittedName>
        <fullName evidence="1">Uncharacterized protein</fullName>
    </submittedName>
</protein>
<evidence type="ECO:0000313" key="2">
    <source>
        <dbReference type="Proteomes" id="UP001501682"/>
    </source>
</evidence>
<comment type="caution">
    <text evidence="1">The sequence shown here is derived from an EMBL/GenBank/DDBJ whole genome shotgun (WGS) entry which is preliminary data.</text>
</comment>
<proteinExistence type="predicted"/>
<organism evidence="1 2">
    <name type="scientific">Winogradskyella damuponensis</name>
    <dbReference type="NCBI Taxonomy" id="943939"/>
    <lineage>
        <taxon>Bacteria</taxon>
        <taxon>Pseudomonadati</taxon>
        <taxon>Bacteroidota</taxon>
        <taxon>Flavobacteriia</taxon>
        <taxon>Flavobacteriales</taxon>
        <taxon>Flavobacteriaceae</taxon>
        <taxon>Winogradskyella</taxon>
    </lineage>
</organism>